<evidence type="ECO:0000313" key="4">
    <source>
        <dbReference type="Proteomes" id="UP000827892"/>
    </source>
</evidence>
<dbReference type="AlphaFoldDB" id="A0AAE9CU42"/>
<dbReference type="PROSITE" id="PS50234">
    <property type="entry name" value="VWFA"/>
    <property type="match status" value="1"/>
</dbReference>
<dbReference type="Pfam" id="PF00092">
    <property type="entry name" value="VWA"/>
    <property type="match status" value="1"/>
</dbReference>
<feature type="signal peptide" evidence="1">
    <location>
        <begin position="1"/>
        <end position="16"/>
    </location>
</feature>
<feature type="chain" id="PRO_5041917890" description="VWFA domain-containing protein" evidence="1">
    <location>
        <begin position="17"/>
        <end position="88"/>
    </location>
</feature>
<dbReference type="InterPro" id="IPR002035">
    <property type="entry name" value="VWF_A"/>
</dbReference>
<dbReference type="InterPro" id="IPR036465">
    <property type="entry name" value="vWFA_dom_sf"/>
</dbReference>
<evidence type="ECO:0000259" key="2">
    <source>
        <dbReference type="PROSITE" id="PS50234"/>
    </source>
</evidence>
<proteinExistence type="predicted"/>
<name>A0AAE9CU42_CAEBR</name>
<accession>A0AAE9CU42</accession>
<protein>
    <recommendedName>
        <fullName evidence="2">VWFA domain-containing protein</fullName>
    </recommendedName>
</protein>
<dbReference type="Proteomes" id="UP000827892">
    <property type="component" value="Chromosome X"/>
</dbReference>
<dbReference type="SUPFAM" id="SSF53300">
    <property type="entry name" value="vWA-like"/>
    <property type="match status" value="1"/>
</dbReference>
<reference evidence="3 4" key="1">
    <citation type="submission" date="2022-05" db="EMBL/GenBank/DDBJ databases">
        <title>Chromosome-level reference genomes for two strains of Caenorhabditis briggsae: an improved platform for comparative genomics.</title>
        <authorList>
            <person name="Stevens L."/>
            <person name="Andersen E.C."/>
        </authorList>
    </citation>
    <scope>NUCLEOTIDE SEQUENCE [LARGE SCALE GENOMIC DNA]</scope>
    <source>
        <strain evidence="3">QX1410_ONT</strain>
        <tissue evidence="3">Whole-organism</tissue>
    </source>
</reference>
<evidence type="ECO:0000256" key="1">
    <source>
        <dbReference type="SAM" id="SignalP"/>
    </source>
</evidence>
<dbReference type="EMBL" id="CP090896">
    <property type="protein sequence ID" value="ULT81708.1"/>
    <property type="molecule type" value="Genomic_DNA"/>
</dbReference>
<dbReference type="Gene3D" id="3.40.50.410">
    <property type="entry name" value="von Willebrand factor, type A domain"/>
    <property type="match status" value="1"/>
</dbReference>
<sequence>MRIVILLALFALGCLAADHEKSLQFDVVFLIDGSQTARPVFDNFTNFVGDLMAPYNVSMSGARIGIIVVAADLDDQPPPAANLNYIPA</sequence>
<evidence type="ECO:0000313" key="3">
    <source>
        <dbReference type="EMBL" id="ULT81708.1"/>
    </source>
</evidence>
<keyword evidence="1" id="KW-0732">Signal</keyword>
<organism evidence="3 4">
    <name type="scientific">Caenorhabditis briggsae</name>
    <dbReference type="NCBI Taxonomy" id="6238"/>
    <lineage>
        <taxon>Eukaryota</taxon>
        <taxon>Metazoa</taxon>
        <taxon>Ecdysozoa</taxon>
        <taxon>Nematoda</taxon>
        <taxon>Chromadorea</taxon>
        <taxon>Rhabditida</taxon>
        <taxon>Rhabditina</taxon>
        <taxon>Rhabditomorpha</taxon>
        <taxon>Rhabditoidea</taxon>
        <taxon>Rhabditidae</taxon>
        <taxon>Peloderinae</taxon>
        <taxon>Caenorhabditis</taxon>
    </lineage>
</organism>
<gene>
    <name evidence="3" type="ORF">L3Y34_011584</name>
</gene>
<feature type="domain" description="VWFA" evidence="2">
    <location>
        <begin position="26"/>
        <end position="88"/>
    </location>
</feature>